<evidence type="ECO:0000259" key="2">
    <source>
        <dbReference type="Pfam" id="PF03399"/>
    </source>
</evidence>
<dbReference type="PANTHER" id="PTHR12436:SF4">
    <property type="entry name" value="LEUKOCYTE RECEPTOR CLUSTER MEMBER 8"/>
    <property type="match status" value="1"/>
</dbReference>
<evidence type="ECO:0000256" key="1">
    <source>
        <dbReference type="SAM" id="MobiDB-lite"/>
    </source>
</evidence>
<feature type="region of interest" description="Disordered" evidence="1">
    <location>
        <begin position="58"/>
        <end position="142"/>
    </location>
</feature>
<dbReference type="Proteomes" id="UP000245884">
    <property type="component" value="Unassembled WGS sequence"/>
</dbReference>
<name>A0A316UPG6_9BASI</name>
<dbReference type="EMBL" id="KZ819670">
    <property type="protein sequence ID" value="PWN26864.1"/>
    <property type="molecule type" value="Genomic_DNA"/>
</dbReference>
<dbReference type="GeneID" id="37025715"/>
<dbReference type="OrthoDB" id="199574at2759"/>
<dbReference type="RefSeq" id="XP_025361476.1">
    <property type="nucleotide sequence ID" value="XM_025503892.1"/>
</dbReference>
<feature type="compositionally biased region" description="Basic and acidic residues" evidence="1">
    <location>
        <begin position="113"/>
        <end position="139"/>
    </location>
</feature>
<dbReference type="InterPro" id="IPR045107">
    <property type="entry name" value="SAC3/GANP/THP3"/>
</dbReference>
<reference evidence="3 4" key="1">
    <citation type="journal article" date="2018" name="Mol. Biol. Evol.">
        <title>Broad Genomic Sampling Reveals a Smut Pathogenic Ancestry of the Fungal Clade Ustilaginomycotina.</title>
        <authorList>
            <person name="Kijpornyongpan T."/>
            <person name="Mondo S.J."/>
            <person name="Barry K."/>
            <person name="Sandor L."/>
            <person name="Lee J."/>
            <person name="Lipzen A."/>
            <person name="Pangilinan J."/>
            <person name="LaButti K."/>
            <person name="Hainaut M."/>
            <person name="Henrissat B."/>
            <person name="Grigoriev I.V."/>
            <person name="Spatafora J.W."/>
            <person name="Aime M.C."/>
        </authorList>
    </citation>
    <scope>NUCLEOTIDE SEQUENCE [LARGE SCALE GENOMIC DNA]</scope>
    <source>
        <strain evidence="3 4">MCA 5214</strain>
    </source>
</reference>
<dbReference type="PANTHER" id="PTHR12436">
    <property type="entry name" value="80 KDA MCM3-ASSOCIATED PROTEIN"/>
    <property type="match status" value="1"/>
</dbReference>
<dbReference type="GO" id="GO:0005634">
    <property type="term" value="C:nucleus"/>
    <property type="evidence" value="ECO:0007669"/>
    <property type="project" value="TreeGrafter"/>
</dbReference>
<feature type="compositionally biased region" description="Gly residues" evidence="1">
    <location>
        <begin position="60"/>
        <end position="71"/>
    </location>
</feature>
<proteinExistence type="predicted"/>
<gene>
    <name evidence="3" type="ORF">BDZ90DRAFT_193788</name>
</gene>
<feature type="compositionally biased region" description="Low complexity" evidence="1">
    <location>
        <begin position="72"/>
        <end position="82"/>
    </location>
</feature>
<dbReference type="AlphaFoldDB" id="A0A316UPG6"/>
<sequence length="539" mass="58904">MEGKTEWPQSLKDFANRVFASCTDSNRKIVSEELRSVIFNAFQAGTIDTTDWSTMKLKTLGGGPGGSGSAGASGSSNGAGMSKKAKKRALNGQTAASSSASGSSSLAEGGFDDQDKKEKRARRFERDQRAHMEEQERGWSDAIGSTSLASRFDATALVDSRASSSSNGDGPGWAYDNTPSSMPGPSRLGGGGRAWNTPPAAGGFDDSIADPVSSATRPQLATEALALTNLAWSQNVIDWDRDTVVGLSTKLEKPYLRLTSAPDPRTVRPLPILEQTLELLKKKWRSENNYAYICDQFKSMRQDLTVQRIKNDFTVKVYEIHARIALEKGDLGEYNQCQSQLRGLYAYGLKGAQMEFLAYRILYLLHTRNRREVNALMSELTPASKSTPAVHHALSVRLALATANYHSFFKLYLDAPNMNAYIMDHFVERERVAALGILAKAQRPSLPLTYIQAELGFADLEEAEAFLRENHIDTWVELTPAEAQAATAAASSSGKRKKGKGHAPPAVPLEERKWDCKNALPGVMAAGEKYRKVDIKGQI</sequence>
<dbReference type="Gene3D" id="1.25.40.990">
    <property type="match status" value="1"/>
</dbReference>
<feature type="compositionally biased region" description="Low complexity" evidence="1">
    <location>
        <begin position="95"/>
        <end position="107"/>
    </location>
</feature>
<feature type="domain" description="SAC3/GANP/THP3 conserved" evidence="2">
    <location>
        <begin position="259"/>
        <end position="325"/>
    </location>
</feature>
<keyword evidence="4" id="KW-1185">Reference proteome</keyword>
<dbReference type="InterPro" id="IPR005062">
    <property type="entry name" value="SAC3/GANP/THP3_conserved"/>
</dbReference>
<evidence type="ECO:0000313" key="4">
    <source>
        <dbReference type="Proteomes" id="UP000245884"/>
    </source>
</evidence>
<evidence type="ECO:0000313" key="3">
    <source>
        <dbReference type="EMBL" id="PWN26864.1"/>
    </source>
</evidence>
<organism evidence="3 4">
    <name type="scientific">Jaminaea rosea</name>
    <dbReference type="NCBI Taxonomy" id="1569628"/>
    <lineage>
        <taxon>Eukaryota</taxon>
        <taxon>Fungi</taxon>
        <taxon>Dikarya</taxon>
        <taxon>Basidiomycota</taxon>
        <taxon>Ustilaginomycotina</taxon>
        <taxon>Exobasidiomycetes</taxon>
        <taxon>Microstromatales</taxon>
        <taxon>Microstromatales incertae sedis</taxon>
        <taxon>Jaminaea</taxon>
    </lineage>
</organism>
<protein>
    <recommendedName>
        <fullName evidence="2">SAC3/GANP/THP3 conserved domain-containing protein</fullName>
    </recommendedName>
</protein>
<feature type="region of interest" description="Disordered" evidence="1">
    <location>
        <begin position="486"/>
        <end position="510"/>
    </location>
</feature>
<dbReference type="Pfam" id="PF03399">
    <property type="entry name" value="SAC3_GANP"/>
    <property type="match status" value="2"/>
</dbReference>
<feature type="region of interest" description="Disordered" evidence="1">
    <location>
        <begin position="160"/>
        <end position="197"/>
    </location>
</feature>
<accession>A0A316UPG6</accession>
<dbReference type="STRING" id="1569628.A0A316UPG6"/>
<feature type="domain" description="SAC3/GANP/THP3 conserved" evidence="2">
    <location>
        <begin position="352"/>
        <end position="473"/>
    </location>
</feature>